<comment type="caution">
    <text evidence="1">The sequence shown here is derived from an EMBL/GenBank/DDBJ whole genome shotgun (WGS) entry which is preliminary data.</text>
</comment>
<accession>A0ABR7K2N6</accession>
<proteinExistence type="predicted"/>
<protein>
    <submittedName>
        <fullName evidence="1">Phage head closure protein</fullName>
    </submittedName>
</protein>
<name>A0ABR7K2N6_9FIRM</name>
<gene>
    <name evidence="1" type="ORF">H8891_06110</name>
</gene>
<dbReference type="Gene3D" id="2.40.10.270">
    <property type="entry name" value="Bacteriophage SPP1 head-tail adaptor protein"/>
    <property type="match status" value="1"/>
</dbReference>
<evidence type="ECO:0000313" key="2">
    <source>
        <dbReference type="Proteomes" id="UP000611796"/>
    </source>
</evidence>
<dbReference type="InterPro" id="IPR038666">
    <property type="entry name" value="SSP1_head-tail_sf"/>
</dbReference>
<dbReference type="RefSeq" id="WP_187005627.1">
    <property type="nucleotide sequence ID" value="NZ_JACRWD010000001.1"/>
</dbReference>
<keyword evidence="2" id="KW-1185">Reference proteome</keyword>
<dbReference type="InterPro" id="IPR008767">
    <property type="entry name" value="Phage_SPP1_head-tail_adaptor"/>
</dbReference>
<dbReference type="NCBIfam" id="TIGR01563">
    <property type="entry name" value="gp16_SPP1"/>
    <property type="match status" value="1"/>
</dbReference>
<dbReference type="Proteomes" id="UP000611796">
    <property type="component" value="Unassembled WGS sequence"/>
</dbReference>
<reference evidence="1 2" key="1">
    <citation type="submission" date="2020-08" db="EMBL/GenBank/DDBJ databases">
        <authorList>
            <person name="Liu C."/>
            <person name="Sun Q."/>
        </authorList>
    </citation>
    <scope>NUCLEOTIDE SEQUENCE [LARGE SCALE GENOMIC DNA]</scope>
    <source>
        <strain evidence="1 2">NSJ-45</strain>
    </source>
</reference>
<sequence>MINPGELRQVIEIQDFSTITDVNGFEITDYKTIYKLRAKVKTQGTKEFMSADKATTKLTLHVICRKRRNIDSDKFLLYKNKRYNIRHVHILEDGQFLQLTIEGVE</sequence>
<dbReference type="EMBL" id="JACRWD010000001">
    <property type="protein sequence ID" value="MBC6003368.1"/>
    <property type="molecule type" value="Genomic_DNA"/>
</dbReference>
<dbReference type="Pfam" id="PF05521">
    <property type="entry name" value="Phage_HCP"/>
    <property type="match status" value="1"/>
</dbReference>
<evidence type="ECO:0000313" key="1">
    <source>
        <dbReference type="EMBL" id="MBC6003368.1"/>
    </source>
</evidence>
<organism evidence="1 2">
    <name type="scientific">Paeniclostridium hominis</name>
    <dbReference type="NCBI Taxonomy" id="2764329"/>
    <lineage>
        <taxon>Bacteria</taxon>
        <taxon>Bacillati</taxon>
        <taxon>Bacillota</taxon>
        <taxon>Clostridia</taxon>
        <taxon>Peptostreptococcales</taxon>
        <taxon>Peptostreptococcaceae</taxon>
        <taxon>Paeniclostridium</taxon>
    </lineage>
</organism>